<keyword evidence="1" id="KW-0472">Membrane</keyword>
<organism evidence="2 3">
    <name type="scientific">Devosia honganensis</name>
    <dbReference type="NCBI Taxonomy" id="1610527"/>
    <lineage>
        <taxon>Bacteria</taxon>
        <taxon>Pseudomonadati</taxon>
        <taxon>Pseudomonadota</taxon>
        <taxon>Alphaproteobacteria</taxon>
        <taxon>Hyphomicrobiales</taxon>
        <taxon>Devosiaceae</taxon>
        <taxon>Devosia</taxon>
    </lineage>
</organism>
<evidence type="ECO:0000313" key="2">
    <source>
        <dbReference type="EMBL" id="MFC3706041.1"/>
    </source>
</evidence>
<proteinExistence type="predicted"/>
<dbReference type="Proteomes" id="UP001595613">
    <property type="component" value="Unassembled WGS sequence"/>
</dbReference>
<sequence>MALIMGAMPEIDLEARRHSHLYELKPMSRWWLAPVLGYIGICLSVMGWANWQAWACLLAGAMLMLALLLVFPQYWLSRRD</sequence>
<reference evidence="3" key="1">
    <citation type="journal article" date="2019" name="Int. J. Syst. Evol. Microbiol.">
        <title>The Global Catalogue of Microorganisms (GCM) 10K type strain sequencing project: providing services to taxonomists for standard genome sequencing and annotation.</title>
        <authorList>
            <consortium name="The Broad Institute Genomics Platform"/>
            <consortium name="The Broad Institute Genome Sequencing Center for Infectious Disease"/>
            <person name="Wu L."/>
            <person name="Ma J."/>
        </authorList>
    </citation>
    <scope>NUCLEOTIDE SEQUENCE [LARGE SCALE GENOMIC DNA]</scope>
    <source>
        <strain evidence="3">KCTC 42281</strain>
    </source>
</reference>
<feature type="transmembrane region" description="Helical" evidence="1">
    <location>
        <begin position="30"/>
        <end position="51"/>
    </location>
</feature>
<protein>
    <submittedName>
        <fullName evidence="2">Uncharacterized protein</fullName>
    </submittedName>
</protein>
<evidence type="ECO:0000256" key="1">
    <source>
        <dbReference type="SAM" id="Phobius"/>
    </source>
</evidence>
<comment type="caution">
    <text evidence="2">The sequence shown here is derived from an EMBL/GenBank/DDBJ whole genome shotgun (WGS) entry which is preliminary data.</text>
</comment>
<dbReference type="EMBL" id="JBHRYD010000014">
    <property type="protein sequence ID" value="MFC3706041.1"/>
    <property type="molecule type" value="Genomic_DNA"/>
</dbReference>
<keyword evidence="3" id="KW-1185">Reference proteome</keyword>
<gene>
    <name evidence="2" type="ORF">ACFOOL_14910</name>
</gene>
<keyword evidence="1" id="KW-0812">Transmembrane</keyword>
<dbReference type="RefSeq" id="WP_380098074.1">
    <property type="nucleotide sequence ID" value="NZ_JBHRYD010000014.1"/>
</dbReference>
<keyword evidence="1" id="KW-1133">Transmembrane helix</keyword>
<name>A0ABV7X398_9HYPH</name>
<feature type="transmembrane region" description="Helical" evidence="1">
    <location>
        <begin position="57"/>
        <end position="76"/>
    </location>
</feature>
<evidence type="ECO:0000313" key="3">
    <source>
        <dbReference type="Proteomes" id="UP001595613"/>
    </source>
</evidence>
<accession>A0ABV7X398</accession>